<accession>A0ABR1WDE2</accession>
<dbReference type="Proteomes" id="UP001446871">
    <property type="component" value="Unassembled WGS sequence"/>
</dbReference>
<sequence length="177" mass="18824">MRYLLNCLIAACLAVSVSAIPSPVTITTNNHPIPSDAPAPEKNTNNATVPYDPFRFPDPRGPFCDIPGRYQSTQVNHVDADIAKLHRHTDDCAAPAHGCARVSCTDGGAVWMCNDNDEESRAPCSVLGDYAQMILDKCPRKHGKNTEVQGQMFDAGSGPGGSGGWGNVIVGLEGWAC</sequence>
<keyword evidence="3" id="KW-1185">Reference proteome</keyword>
<organism evidence="2 3">
    <name type="scientific">Apiospora saccharicola</name>
    <dbReference type="NCBI Taxonomy" id="335842"/>
    <lineage>
        <taxon>Eukaryota</taxon>
        <taxon>Fungi</taxon>
        <taxon>Dikarya</taxon>
        <taxon>Ascomycota</taxon>
        <taxon>Pezizomycotina</taxon>
        <taxon>Sordariomycetes</taxon>
        <taxon>Xylariomycetidae</taxon>
        <taxon>Amphisphaeriales</taxon>
        <taxon>Apiosporaceae</taxon>
        <taxon>Apiospora</taxon>
    </lineage>
</organism>
<comment type="caution">
    <text evidence="2">The sequence shown here is derived from an EMBL/GenBank/DDBJ whole genome shotgun (WGS) entry which is preliminary data.</text>
</comment>
<dbReference type="EMBL" id="JAQQWM010000001">
    <property type="protein sequence ID" value="KAK8081443.1"/>
    <property type="molecule type" value="Genomic_DNA"/>
</dbReference>
<gene>
    <name evidence="2" type="ORF">PG996_000224</name>
</gene>
<evidence type="ECO:0000256" key="1">
    <source>
        <dbReference type="SAM" id="SignalP"/>
    </source>
</evidence>
<evidence type="ECO:0000313" key="3">
    <source>
        <dbReference type="Proteomes" id="UP001446871"/>
    </source>
</evidence>
<keyword evidence="1" id="KW-0732">Signal</keyword>
<feature type="chain" id="PRO_5046773327" evidence="1">
    <location>
        <begin position="20"/>
        <end position="177"/>
    </location>
</feature>
<evidence type="ECO:0000313" key="2">
    <source>
        <dbReference type="EMBL" id="KAK8081443.1"/>
    </source>
</evidence>
<feature type="signal peptide" evidence="1">
    <location>
        <begin position="1"/>
        <end position="19"/>
    </location>
</feature>
<name>A0ABR1WDE2_9PEZI</name>
<proteinExistence type="predicted"/>
<protein>
    <submittedName>
        <fullName evidence="2">Uncharacterized protein</fullName>
    </submittedName>
</protein>
<reference evidence="2 3" key="1">
    <citation type="submission" date="2023-01" db="EMBL/GenBank/DDBJ databases">
        <title>Analysis of 21 Apiospora genomes using comparative genomics revels a genus with tremendous synthesis potential of carbohydrate active enzymes and secondary metabolites.</title>
        <authorList>
            <person name="Sorensen T."/>
        </authorList>
    </citation>
    <scope>NUCLEOTIDE SEQUENCE [LARGE SCALE GENOMIC DNA]</scope>
    <source>
        <strain evidence="2 3">CBS 83171</strain>
    </source>
</reference>